<evidence type="ECO:0000259" key="4">
    <source>
        <dbReference type="PROSITE" id="PS50987"/>
    </source>
</evidence>
<dbReference type="PANTHER" id="PTHR43132">
    <property type="entry name" value="ARSENICAL RESISTANCE OPERON REPRESSOR ARSR-RELATED"/>
    <property type="match status" value="1"/>
</dbReference>
<keyword evidence="1" id="KW-0805">Transcription regulation</keyword>
<dbReference type="KEGG" id="lga:LGAS_0328"/>
<keyword evidence="2" id="KW-0238">DNA-binding</keyword>
<dbReference type="SMART" id="SM00418">
    <property type="entry name" value="HTH_ARSR"/>
    <property type="match status" value="1"/>
</dbReference>
<dbReference type="InterPro" id="IPR011991">
    <property type="entry name" value="ArsR-like_HTH"/>
</dbReference>
<dbReference type="Pfam" id="PF01022">
    <property type="entry name" value="HTH_5"/>
    <property type="match status" value="1"/>
</dbReference>
<evidence type="ECO:0000256" key="3">
    <source>
        <dbReference type="ARBA" id="ARBA00023163"/>
    </source>
</evidence>
<accession>A0A830TN38</accession>
<name>A0A830TN38_LACGA</name>
<dbReference type="Proteomes" id="UP000000664">
    <property type="component" value="Chromosome"/>
</dbReference>
<dbReference type="PANTHER" id="PTHR43132:SF6">
    <property type="entry name" value="HTH-TYPE TRANSCRIPTIONAL REPRESSOR CZRA"/>
    <property type="match status" value="1"/>
</dbReference>
<organism evidence="5 6">
    <name type="scientific">Lactobacillus gasseri (strain ATCC 33323 / DSM 20243 / BCRC 14619 / CIP 102991 / JCM 1131 / KCTC 3163 / NCIMB 11718 / NCTC 13722 / AM63)</name>
    <dbReference type="NCBI Taxonomy" id="324831"/>
    <lineage>
        <taxon>Bacteria</taxon>
        <taxon>Bacillati</taxon>
        <taxon>Bacillota</taxon>
        <taxon>Bacilli</taxon>
        <taxon>Lactobacillales</taxon>
        <taxon>Lactobacillaceae</taxon>
        <taxon>Lactobacillus</taxon>
    </lineage>
</organism>
<dbReference type="GO" id="GO:0003700">
    <property type="term" value="F:DNA-binding transcription factor activity"/>
    <property type="evidence" value="ECO:0007669"/>
    <property type="project" value="InterPro"/>
</dbReference>
<dbReference type="GO" id="GO:0003677">
    <property type="term" value="F:DNA binding"/>
    <property type="evidence" value="ECO:0007669"/>
    <property type="project" value="UniProtKB-KW"/>
</dbReference>
<dbReference type="AlphaFoldDB" id="A0A830TN38"/>
<gene>
    <name evidence="5" type="ordered locus">LGAS_0328</name>
</gene>
<keyword evidence="3" id="KW-0804">Transcription</keyword>
<protein>
    <submittedName>
        <fullName evidence="5">Transcriptional regulator, ArsR family</fullName>
    </submittedName>
</protein>
<evidence type="ECO:0000313" key="5">
    <source>
        <dbReference type="EMBL" id="ABJ59734.1"/>
    </source>
</evidence>
<dbReference type="PRINTS" id="PR00778">
    <property type="entry name" value="HTHARSR"/>
</dbReference>
<dbReference type="SUPFAM" id="SSF46785">
    <property type="entry name" value="Winged helix' DNA-binding domain"/>
    <property type="match status" value="1"/>
</dbReference>
<evidence type="ECO:0000256" key="1">
    <source>
        <dbReference type="ARBA" id="ARBA00023015"/>
    </source>
</evidence>
<sequence>MVIIMRLNTSLVNEAAKIYKVLSNSRRISILFFLRNSSKEVDVSTIATTLELAQPVVSKQLGILEKYNLVKHHKHGTHVFYFLNDPDVLSMIDAMIEHVEHTAKEHPSNLY</sequence>
<dbReference type="InterPro" id="IPR036388">
    <property type="entry name" value="WH-like_DNA-bd_sf"/>
</dbReference>
<dbReference type="InterPro" id="IPR036390">
    <property type="entry name" value="WH_DNA-bd_sf"/>
</dbReference>
<evidence type="ECO:0000313" key="6">
    <source>
        <dbReference type="Proteomes" id="UP000000664"/>
    </source>
</evidence>
<dbReference type="InterPro" id="IPR051011">
    <property type="entry name" value="Metal_resp_trans_reg"/>
</dbReference>
<reference evidence="5 6" key="1">
    <citation type="journal article" date="2006" name="Proc. Natl. Acad. Sci. U.S.A.">
        <title>Comparative genomics of the lactic acid bacteria.</title>
        <authorList>
            <person name="Makarova K."/>
            <person name="Slesarev A."/>
            <person name="Wolf Y."/>
            <person name="Sorokin A."/>
            <person name="Mirkin B."/>
            <person name="Koonin E."/>
            <person name="Pavlov A."/>
            <person name="Pavlova N."/>
            <person name="Karamychev V."/>
            <person name="Polouchine N."/>
            <person name="Shakhova V."/>
            <person name="Grigoriev I."/>
            <person name="Lou Y."/>
            <person name="Rohksar D."/>
            <person name="Lucas S."/>
            <person name="Huang K."/>
            <person name="Goodstein D.M."/>
            <person name="Hawkins T."/>
            <person name="Plengvidhya V."/>
            <person name="Welker D."/>
            <person name="Hughes J."/>
            <person name="Goh Y."/>
            <person name="Benson A."/>
            <person name="Baldwin K."/>
            <person name="Lee J.H."/>
            <person name="Diaz-Muniz I."/>
            <person name="Dosti B."/>
            <person name="Smeianov V."/>
            <person name="Wechter W."/>
            <person name="Barabote R."/>
            <person name="Lorca G."/>
            <person name="Altermann E."/>
            <person name="Barrangou R."/>
            <person name="Ganesan B."/>
            <person name="Xie Y."/>
            <person name="Rawsthorne H."/>
            <person name="Tamir D."/>
            <person name="Parker C."/>
            <person name="Breidt F."/>
            <person name="Broadbent J."/>
            <person name="Hutkins R."/>
            <person name="O'Sullivan D."/>
            <person name="Steele J."/>
            <person name="Unlu G."/>
            <person name="Saier M."/>
            <person name="Klaenhammer T."/>
            <person name="Richardson P."/>
            <person name="Kozyavkin S."/>
            <person name="Weimer B."/>
            <person name="Mills D."/>
        </authorList>
    </citation>
    <scope>NUCLEOTIDE SEQUENCE [LARGE SCALE GENOMIC DNA]</scope>
    <source>
        <strain evidence="6">ATCC 33323 / DSM 20243 / BCRC 14619 / CIP 102991 / JCM 1131 / KCTC 3163 / NCIMB 11718 / NCTC 13722 / AM63</strain>
    </source>
</reference>
<dbReference type="EMBL" id="CP000413">
    <property type="protein sequence ID" value="ABJ59734.1"/>
    <property type="molecule type" value="Genomic_DNA"/>
</dbReference>
<dbReference type="PROSITE" id="PS50987">
    <property type="entry name" value="HTH_ARSR_2"/>
    <property type="match status" value="1"/>
</dbReference>
<dbReference type="Gene3D" id="1.10.10.10">
    <property type="entry name" value="Winged helix-like DNA-binding domain superfamily/Winged helix DNA-binding domain"/>
    <property type="match status" value="1"/>
</dbReference>
<evidence type="ECO:0000256" key="2">
    <source>
        <dbReference type="ARBA" id="ARBA00023125"/>
    </source>
</evidence>
<feature type="domain" description="HTH arsR-type" evidence="4">
    <location>
        <begin position="7"/>
        <end position="103"/>
    </location>
</feature>
<proteinExistence type="predicted"/>
<dbReference type="CDD" id="cd00090">
    <property type="entry name" value="HTH_ARSR"/>
    <property type="match status" value="1"/>
</dbReference>
<dbReference type="InterPro" id="IPR001845">
    <property type="entry name" value="HTH_ArsR_DNA-bd_dom"/>
</dbReference>
<dbReference type="NCBIfam" id="NF033788">
    <property type="entry name" value="HTH_metalloreg"/>
    <property type="match status" value="1"/>
</dbReference>